<evidence type="ECO:0000313" key="3">
    <source>
        <dbReference type="Proteomes" id="UP000070089"/>
    </source>
</evidence>
<reference evidence="2 3" key="1">
    <citation type="journal article" date="2015" name="Mol. Biochem. Parasitol.">
        <title>Identification of polymorphic genes for use in assemblage B genotyping assays through comparative genomics of multiple assemblage B Giardia duodenalis isolates.</title>
        <authorList>
            <person name="Wielinga C."/>
            <person name="Thompson R.C."/>
            <person name="Monis P."/>
            <person name="Ryan U."/>
        </authorList>
    </citation>
    <scope>NUCLEOTIDE SEQUENCE [LARGE SCALE GENOMIC DNA]</scope>
    <source>
        <strain evidence="2 3">BAH15c1</strain>
    </source>
</reference>
<feature type="coiled-coil region" evidence="1">
    <location>
        <begin position="410"/>
        <end position="461"/>
    </location>
</feature>
<dbReference type="OrthoDB" id="10255042at2759"/>
<accession>A0A132NXK1</accession>
<name>A0A132NXK1_GIAIN</name>
<dbReference type="AlphaFoldDB" id="A0A132NXK1"/>
<organism evidence="2 3">
    <name type="scientific">Giardia duodenalis assemblage B</name>
    <dbReference type="NCBI Taxonomy" id="1394984"/>
    <lineage>
        <taxon>Eukaryota</taxon>
        <taxon>Metamonada</taxon>
        <taxon>Diplomonadida</taxon>
        <taxon>Hexamitidae</taxon>
        <taxon>Giardiinae</taxon>
        <taxon>Giardia</taxon>
    </lineage>
</organism>
<dbReference type="Proteomes" id="UP000070089">
    <property type="component" value="Unassembled WGS sequence"/>
</dbReference>
<dbReference type="VEuPathDB" id="GiardiaDB:QR46_1213"/>
<dbReference type="EMBL" id="JXTI01000023">
    <property type="protein sequence ID" value="KWX14786.1"/>
    <property type="molecule type" value="Genomic_DNA"/>
</dbReference>
<evidence type="ECO:0000256" key="1">
    <source>
        <dbReference type="SAM" id="Coils"/>
    </source>
</evidence>
<sequence length="781" mass="88267">MQRLSRVLLGEHSPYSGCGRSIASSNVAHLRHTETTVVDGKVLPIVTPLSKLRIYSFTRRKYGVLEASSSSTFIKGNTFYSCPGMHATPASVRFYTWLTKDLGYSPHDERLRPHAKSFDCLSASNEDFQEELMRHTVSPSEYARTRKILRIIELQKQKTAATHLSTQILVGDQPSKTLDLVQSSLTDINGYVKCEERTRNQLSKIIHLTQVNNVLGSVVKSLKAFQGASGSALVNATCLSETVTYENSLLSAQEQAVRQFTTNTTNQIANILRQLKNEIKVALRRLKMFLRDDEEIFDDSEGAHLDTHPRLGPVYKASLCNIKEEDALLAELDRLHARESDLLSTYCDAPLDLTTENVTSQVVNYSINKAPQLGAILLKAEIFGLKRCISFLQDYSRELENRGRRTQYLVEELALAMNKTNTLKQKANDQLHQIEYLTESIQQLTRKIEATATERSREEHRQLLNEKLDRIWSVFSDIHASLDKYSSLSVVSFFRDLYMYSLASKELKQGISSNAILTHLKEIITTGATILLSQDSVLEKVVAEERRHRQAISSVVHSDDILPELCSHQLRDSIESIQSVYELIKILKHSERRFSTSVFIKTCLLRHKEVQSQVFDALHSLLTRINSYKETMKSVFSKKVINNHMTDTYLAPTGVTKLGGTSNPHLKLDKSTGIVQGVKIAQLDGWLMDTCTLLEQRKVMDPKIFSSLISNKLSMFYKSVAPYLLQGESFNSAIAVSTDNLIQSNRSQLTSLQNDLSVYSDIMKELEYVISVMKDFYSVPL</sequence>
<comment type="caution">
    <text evidence="2">The sequence shown here is derived from an EMBL/GenBank/DDBJ whole genome shotgun (WGS) entry which is preliminary data.</text>
</comment>
<keyword evidence="1" id="KW-0175">Coiled coil</keyword>
<evidence type="ECO:0000313" key="2">
    <source>
        <dbReference type="EMBL" id="KWX14786.1"/>
    </source>
</evidence>
<protein>
    <submittedName>
        <fullName evidence="2">Uncharacterized protein</fullName>
    </submittedName>
</protein>
<proteinExistence type="predicted"/>
<gene>
    <name evidence="2" type="ORF">QR46_1213</name>
</gene>